<evidence type="ECO:0000313" key="1">
    <source>
        <dbReference type="EMBL" id="EGU81276.1"/>
    </source>
</evidence>
<sequence length="56" mass="6196">MCMDLHFFITRQLREGSDETGNGKWDEIRNCGEATAKISPATGDMSQGCNKFNGLL</sequence>
<dbReference type="EMBL" id="AFQF01002468">
    <property type="protein sequence ID" value="EGU81276.1"/>
    <property type="molecule type" value="Genomic_DNA"/>
</dbReference>
<accession>F9FP82</accession>
<gene>
    <name evidence="1" type="ORF">FOXB_08212</name>
</gene>
<protein>
    <submittedName>
        <fullName evidence="1">Uncharacterized protein</fullName>
    </submittedName>
</protein>
<comment type="caution">
    <text evidence="1">The sequence shown here is derived from an EMBL/GenBank/DDBJ whole genome shotgun (WGS) entry which is preliminary data.</text>
</comment>
<name>F9FP82_FUSOF</name>
<dbReference type="AlphaFoldDB" id="F9FP82"/>
<organism evidence="1">
    <name type="scientific">Fusarium oxysporum (strain Fo5176)</name>
    <name type="common">Fusarium vascular wilt</name>
    <dbReference type="NCBI Taxonomy" id="660025"/>
    <lineage>
        <taxon>Eukaryota</taxon>
        <taxon>Fungi</taxon>
        <taxon>Dikarya</taxon>
        <taxon>Ascomycota</taxon>
        <taxon>Pezizomycotina</taxon>
        <taxon>Sordariomycetes</taxon>
        <taxon>Hypocreomycetidae</taxon>
        <taxon>Hypocreales</taxon>
        <taxon>Nectriaceae</taxon>
        <taxon>Fusarium</taxon>
        <taxon>Fusarium oxysporum species complex</taxon>
    </lineage>
</organism>
<reference evidence="1" key="1">
    <citation type="journal article" date="2012" name="Mol. Plant Microbe Interact.">
        <title>A highly conserved effector in Fusarium oxysporum is required for full virulence on Arabidopsis.</title>
        <authorList>
            <person name="Thatcher L.F."/>
            <person name="Gardiner D.M."/>
            <person name="Kazan K."/>
            <person name="Manners J."/>
        </authorList>
    </citation>
    <scope>NUCLEOTIDE SEQUENCE [LARGE SCALE GENOMIC DNA]</scope>
    <source>
        <strain evidence="1">Fo5176</strain>
    </source>
</reference>
<proteinExistence type="predicted"/>